<reference evidence="2" key="1">
    <citation type="submission" date="2023-02" db="EMBL/GenBank/DDBJ databases">
        <title>Tahibacter soli sp. nov. isolated from soil.</title>
        <authorList>
            <person name="Baek J.H."/>
            <person name="Lee J.K."/>
            <person name="Choi D.G."/>
            <person name="Jeon C.O."/>
        </authorList>
    </citation>
    <scope>NUCLEOTIDE SEQUENCE</scope>
    <source>
        <strain evidence="2">BL</strain>
    </source>
</reference>
<protein>
    <submittedName>
        <fullName evidence="2">Uncharacterized protein</fullName>
    </submittedName>
</protein>
<keyword evidence="3" id="KW-1185">Reference proteome</keyword>
<accession>A0A9X3YIN3</accession>
<evidence type="ECO:0000256" key="1">
    <source>
        <dbReference type="SAM" id="SignalP"/>
    </source>
</evidence>
<evidence type="ECO:0000313" key="3">
    <source>
        <dbReference type="Proteomes" id="UP001139971"/>
    </source>
</evidence>
<name>A0A9X3YIN3_9GAMM</name>
<feature type="signal peptide" evidence="1">
    <location>
        <begin position="1"/>
        <end position="27"/>
    </location>
</feature>
<evidence type="ECO:0000313" key="2">
    <source>
        <dbReference type="EMBL" id="MDC8013071.1"/>
    </source>
</evidence>
<dbReference type="AlphaFoldDB" id="A0A9X3YIN3"/>
<gene>
    <name evidence="2" type="ORF">OD750_010990</name>
</gene>
<organism evidence="2 3">
    <name type="scientific">Tahibacter soli</name>
    <dbReference type="NCBI Taxonomy" id="2983605"/>
    <lineage>
        <taxon>Bacteria</taxon>
        <taxon>Pseudomonadati</taxon>
        <taxon>Pseudomonadota</taxon>
        <taxon>Gammaproteobacteria</taxon>
        <taxon>Lysobacterales</taxon>
        <taxon>Rhodanobacteraceae</taxon>
        <taxon>Tahibacter</taxon>
    </lineage>
</organism>
<sequence length="113" mass="12527">MFQRIVPTLALAALAAGAATLAQPAAADTLLMQRVETESKTDLPRRGMLMAQVENRYGAPRAKLNPAGGNKPQHPVINRWEYDNFIVYFERDHVIDAVLKQASPTEQGVKRSR</sequence>
<proteinExistence type="predicted"/>
<keyword evidence="1" id="KW-0732">Signal</keyword>
<comment type="caution">
    <text evidence="2">The sequence shown here is derived from an EMBL/GenBank/DDBJ whole genome shotgun (WGS) entry which is preliminary data.</text>
</comment>
<dbReference type="EMBL" id="JAOVZO020000015">
    <property type="protein sequence ID" value="MDC8013071.1"/>
    <property type="molecule type" value="Genomic_DNA"/>
</dbReference>
<dbReference type="Proteomes" id="UP001139971">
    <property type="component" value="Unassembled WGS sequence"/>
</dbReference>
<dbReference type="RefSeq" id="WP_263544758.1">
    <property type="nucleotide sequence ID" value="NZ_JAOVZO020000015.1"/>
</dbReference>
<feature type="chain" id="PRO_5040791030" evidence="1">
    <location>
        <begin position="28"/>
        <end position="113"/>
    </location>
</feature>